<dbReference type="InterPro" id="IPR020843">
    <property type="entry name" value="ER"/>
</dbReference>
<dbReference type="PANTHER" id="PTHR48106">
    <property type="entry name" value="QUINONE OXIDOREDUCTASE PIG3-RELATED"/>
    <property type="match status" value="1"/>
</dbReference>
<keyword evidence="1" id="KW-0521">NADP</keyword>
<reference evidence="5 6" key="2">
    <citation type="submission" date="2020-03" db="EMBL/GenBank/DDBJ databases">
        <authorList>
            <person name="Ichikawa N."/>
            <person name="Kimura A."/>
            <person name="Kitahashi Y."/>
            <person name="Uohara A."/>
        </authorList>
    </citation>
    <scope>NUCLEOTIDE SEQUENCE [LARGE SCALE GENOMIC DNA]</scope>
    <source>
        <strain evidence="5 6">NBRC 108638</strain>
    </source>
</reference>
<name>A0A6V8KYJ7_9ACTN</name>
<dbReference type="InterPro" id="IPR011032">
    <property type="entry name" value="GroES-like_sf"/>
</dbReference>
<dbReference type="Gene3D" id="3.40.50.720">
    <property type="entry name" value="NAD(P)-binding Rossmann-like Domain"/>
    <property type="match status" value="1"/>
</dbReference>
<organism evidence="5 6">
    <name type="scientific">Phytohabitans rumicis</name>
    <dbReference type="NCBI Taxonomy" id="1076125"/>
    <lineage>
        <taxon>Bacteria</taxon>
        <taxon>Bacillati</taxon>
        <taxon>Actinomycetota</taxon>
        <taxon>Actinomycetes</taxon>
        <taxon>Micromonosporales</taxon>
        <taxon>Micromonosporaceae</taxon>
    </lineage>
</organism>
<evidence type="ECO:0000313" key="5">
    <source>
        <dbReference type="EMBL" id="GFJ87399.1"/>
    </source>
</evidence>
<feature type="region of interest" description="Disordered" evidence="3">
    <location>
        <begin position="279"/>
        <end position="321"/>
    </location>
</feature>
<keyword evidence="2" id="KW-0560">Oxidoreductase</keyword>
<evidence type="ECO:0000256" key="3">
    <source>
        <dbReference type="SAM" id="MobiDB-lite"/>
    </source>
</evidence>
<dbReference type="InterPro" id="IPR013154">
    <property type="entry name" value="ADH-like_N"/>
</dbReference>
<dbReference type="PANTHER" id="PTHR48106:SF18">
    <property type="entry name" value="QUINONE OXIDOREDUCTASE PIG3"/>
    <property type="match status" value="1"/>
</dbReference>
<proteinExistence type="predicted"/>
<evidence type="ECO:0000256" key="1">
    <source>
        <dbReference type="ARBA" id="ARBA00022857"/>
    </source>
</evidence>
<dbReference type="SUPFAM" id="SSF50129">
    <property type="entry name" value="GroES-like"/>
    <property type="match status" value="1"/>
</dbReference>
<dbReference type="AlphaFoldDB" id="A0A6V8KYJ7"/>
<feature type="domain" description="Enoyl reductase (ER)" evidence="4">
    <location>
        <begin position="8"/>
        <end position="280"/>
    </location>
</feature>
<dbReference type="SUPFAM" id="SSF51735">
    <property type="entry name" value="NAD(P)-binding Rossmann-fold domains"/>
    <property type="match status" value="1"/>
</dbReference>
<keyword evidence="6" id="KW-1185">Reference proteome</keyword>
<dbReference type="GO" id="GO:0070402">
    <property type="term" value="F:NADPH binding"/>
    <property type="evidence" value="ECO:0007669"/>
    <property type="project" value="TreeGrafter"/>
</dbReference>
<gene>
    <name evidence="5" type="ORF">Prum_010410</name>
</gene>
<accession>A0A6V8KYJ7</accession>
<sequence>MLALTTTKAAPHVTLTDVPAPAPARGEALVRVRVFSLNRGEVLRLPDLPEGSTIGWDAAGVVERPAADGSGPGAGTRVVGLAGGGAWAQLVAISADRLVPVPDRVTDARAAALPTAGMTALRSLEVGGLLLGKRVLITGATGGVGRIAVQLAHASGADVTALVRDAAAAREPLHRLGAASVVEQLDSDFDFILDCVGGVAFGQAIEHLARRGVVVNVGTLRDDEMVTFRAGRFDRAYGGRIYTLNMPDELVAHASATNDLARLCKLVAEGRLDPQIEFEGSWRQPAPPSRRCCTGVSAARPYSTSTERTAAGTQRKTCRRK</sequence>
<reference evidence="5 6" key="1">
    <citation type="submission" date="2020-03" db="EMBL/GenBank/DDBJ databases">
        <title>Whole genome shotgun sequence of Phytohabitans rumicis NBRC 108638.</title>
        <authorList>
            <person name="Komaki H."/>
            <person name="Tamura T."/>
        </authorList>
    </citation>
    <scope>NUCLEOTIDE SEQUENCE [LARGE SCALE GENOMIC DNA]</scope>
    <source>
        <strain evidence="5 6">NBRC 108638</strain>
    </source>
</reference>
<dbReference type="InterPro" id="IPR013149">
    <property type="entry name" value="ADH-like_C"/>
</dbReference>
<dbReference type="EMBL" id="BLPG01000001">
    <property type="protein sequence ID" value="GFJ87399.1"/>
    <property type="molecule type" value="Genomic_DNA"/>
</dbReference>
<protein>
    <submittedName>
        <fullName evidence="5">Oxidoreductase</fullName>
    </submittedName>
</protein>
<evidence type="ECO:0000256" key="2">
    <source>
        <dbReference type="ARBA" id="ARBA00023002"/>
    </source>
</evidence>
<dbReference type="GO" id="GO:0016651">
    <property type="term" value="F:oxidoreductase activity, acting on NAD(P)H"/>
    <property type="evidence" value="ECO:0007669"/>
    <property type="project" value="TreeGrafter"/>
</dbReference>
<dbReference type="RefSeq" id="WP_173074346.1">
    <property type="nucleotide sequence ID" value="NZ_BLPG01000001.1"/>
</dbReference>
<comment type="caution">
    <text evidence="5">The sequence shown here is derived from an EMBL/GenBank/DDBJ whole genome shotgun (WGS) entry which is preliminary data.</text>
</comment>
<feature type="compositionally biased region" description="Polar residues" evidence="3">
    <location>
        <begin position="302"/>
        <end position="315"/>
    </location>
</feature>
<dbReference type="Gene3D" id="3.90.180.10">
    <property type="entry name" value="Medium-chain alcohol dehydrogenases, catalytic domain"/>
    <property type="match status" value="1"/>
</dbReference>
<dbReference type="SMART" id="SM00829">
    <property type="entry name" value="PKS_ER"/>
    <property type="match status" value="1"/>
</dbReference>
<evidence type="ECO:0000259" key="4">
    <source>
        <dbReference type="SMART" id="SM00829"/>
    </source>
</evidence>
<dbReference type="Pfam" id="PF08240">
    <property type="entry name" value="ADH_N"/>
    <property type="match status" value="1"/>
</dbReference>
<dbReference type="InterPro" id="IPR036291">
    <property type="entry name" value="NAD(P)-bd_dom_sf"/>
</dbReference>
<evidence type="ECO:0000313" key="6">
    <source>
        <dbReference type="Proteomes" id="UP000482960"/>
    </source>
</evidence>
<dbReference type="Pfam" id="PF00107">
    <property type="entry name" value="ADH_zinc_N"/>
    <property type="match status" value="1"/>
</dbReference>
<dbReference type="Proteomes" id="UP000482960">
    <property type="component" value="Unassembled WGS sequence"/>
</dbReference>